<reference evidence="2 3" key="1">
    <citation type="journal article" date="2019" name="Sci. Rep.">
        <title>A multi-omics analysis of the grapevine pathogen Lasiodiplodia theobromae reveals that temperature affects the expression of virulence- and pathogenicity-related genes.</title>
        <authorList>
            <person name="Felix C."/>
            <person name="Meneses R."/>
            <person name="Goncalves M.F.M."/>
            <person name="Tilleman L."/>
            <person name="Duarte A.S."/>
            <person name="Jorrin-Novo J.V."/>
            <person name="Van de Peer Y."/>
            <person name="Deforce D."/>
            <person name="Van Nieuwerburgh F."/>
            <person name="Esteves A.C."/>
            <person name="Alves A."/>
        </authorList>
    </citation>
    <scope>NUCLEOTIDE SEQUENCE [LARGE SCALE GENOMIC DNA]</scope>
    <source>
        <strain evidence="2 3">LA-SOL3</strain>
    </source>
</reference>
<dbReference type="OrthoDB" id="10655800at2759"/>
<feature type="compositionally biased region" description="Polar residues" evidence="1">
    <location>
        <begin position="286"/>
        <end position="297"/>
    </location>
</feature>
<feature type="compositionally biased region" description="Polar residues" evidence="1">
    <location>
        <begin position="67"/>
        <end position="82"/>
    </location>
</feature>
<feature type="compositionally biased region" description="Polar residues" evidence="1">
    <location>
        <begin position="247"/>
        <end position="258"/>
    </location>
</feature>
<feature type="compositionally biased region" description="Basic and acidic residues" evidence="1">
    <location>
        <begin position="195"/>
        <end position="204"/>
    </location>
</feature>
<organism evidence="2 3">
    <name type="scientific">Lasiodiplodia theobromae</name>
    <dbReference type="NCBI Taxonomy" id="45133"/>
    <lineage>
        <taxon>Eukaryota</taxon>
        <taxon>Fungi</taxon>
        <taxon>Dikarya</taxon>
        <taxon>Ascomycota</taxon>
        <taxon>Pezizomycotina</taxon>
        <taxon>Dothideomycetes</taxon>
        <taxon>Dothideomycetes incertae sedis</taxon>
        <taxon>Botryosphaeriales</taxon>
        <taxon>Botryosphaeriaceae</taxon>
        <taxon>Lasiodiplodia</taxon>
    </lineage>
</organism>
<evidence type="ECO:0000313" key="2">
    <source>
        <dbReference type="EMBL" id="KAB2580857.1"/>
    </source>
</evidence>
<dbReference type="EMBL" id="VCHE01000002">
    <property type="protein sequence ID" value="KAB2580857.1"/>
    <property type="molecule type" value="Genomic_DNA"/>
</dbReference>
<keyword evidence="3" id="KW-1185">Reference proteome</keyword>
<evidence type="ECO:0000256" key="1">
    <source>
        <dbReference type="SAM" id="MobiDB-lite"/>
    </source>
</evidence>
<feature type="compositionally biased region" description="Basic residues" evidence="1">
    <location>
        <begin position="1"/>
        <end position="13"/>
    </location>
</feature>
<feature type="compositionally biased region" description="Basic and acidic residues" evidence="1">
    <location>
        <begin position="211"/>
        <end position="240"/>
    </location>
</feature>
<name>A0A5N5DSV3_9PEZI</name>
<dbReference type="Proteomes" id="UP000325902">
    <property type="component" value="Unassembled WGS sequence"/>
</dbReference>
<dbReference type="AlphaFoldDB" id="A0A5N5DSV3"/>
<protein>
    <submittedName>
        <fullName evidence="2">Uncharacterized protein</fullName>
    </submittedName>
</protein>
<accession>A0A5N5DSV3</accession>
<comment type="caution">
    <text evidence="2">The sequence shown here is derived from an EMBL/GenBank/DDBJ whole genome shotgun (WGS) entry which is preliminary data.</text>
</comment>
<evidence type="ECO:0000313" key="3">
    <source>
        <dbReference type="Proteomes" id="UP000325902"/>
    </source>
</evidence>
<feature type="compositionally biased region" description="Low complexity" evidence="1">
    <location>
        <begin position="331"/>
        <end position="343"/>
    </location>
</feature>
<proteinExistence type="predicted"/>
<feature type="region of interest" description="Disordered" evidence="1">
    <location>
        <begin position="192"/>
        <end position="355"/>
    </location>
</feature>
<sequence length="458" mass="51703">MDSHQRARLRRHQATPTDVTEEQRKLTGPNSAFINCIRDTIRATPGTYESIVQLLLSMEPEIREAASDTNNSSPHSEWSSVTMVAPPRSPMQELPRATRMVPGVFLGSYTNTYVPGPVYTNCDWTGTMPSFATWQNAVPYDDRMDVDVVSSSHGDNGGGEGSGDANLEASSVHQMEDQEQYEPMEIEMDIDAEEQQQHQSEDQQQRPGKQQHAEEQQNAEEQQHVEEEQQHIEEEQHQQEQLEEQQSFHPQPSPTAAQPNEHAKEQHQQQQEEQQDEEPVGPQPSRPQHSPTAAKSNKNTEEQHQQQNEEQQEEEPVHHQPSPADTQSNEQAAPASQPDAQPSTLPAPDFLADPFAGTESRTKQFIRSMGEAAMLIRELRYGRDYVQSGALFPSTSCEGYQEFRKRLEAGMRMSPHNSMKKCFDEVEICLEMIVDCLVVAQVLEMVQNWSAWGVNPLG</sequence>
<feature type="region of interest" description="Disordered" evidence="1">
    <location>
        <begin position="147"/>
        <end position="166"/>
    </location>
</feature>
<gene>
    <name evidence="2" type="ORF">DBV05_g387</name>
</gene>
<feature type="region of interest" description="Disordered" evidence="1">
    <location>
        <begin position="1"/>
        <end position="25"/>
    </location>
</feature>
<feature type="region of interest" description="Disordered" evidence="1">
    <location>
        <begin position="66"/>
        <end position="90"/>
    </location>
</feature>